<dbReference type="Pfam" id="PF00534">
    <property type="entry name" value="Glycos_transf_1"/>
    <property type="match status" value="1"/>
</dbReference>
<dbReference type="Gene3D" id="3.40.50.2000">
    <property type="entry name" value="Glycogen Phosphorylase B"/>
    <property type="match status" value="1"/>
</dbReference>
<dbReference type="Gene3D" id="3.40.50.11930">
    <property type="match status" value="1"/>
</dbReference>
<dbReference type="InterPro" id="IPR001296">
    <property type="entry name" value="Glyco_trans_1"/>
</dbReference>
<name>A0A6C0DWN3_9ZZZZ</name>
<accession>A0A6C0DWN3</accession>
<dbReference type="AlphaFoldDB" id="A0A6C0DWN3"/>
<dbReference type="CDD" id="cd03801">
    <property type="entry name" value="GT4_PimA-like"/>
    <property type="match status" value="1"/>
</dbReference>
<feature type="domain" description="Glycosyl transferase family 1" evidence="2">
    <location>
        <begin position="228"/>
        <end position="382"/>
    </location>
</feature>
<organism evidence="3">
    <name type="scientific">viral metagenome</name>
    <dbReference type="NCBI Taxonomy" id="1070528"/>
    <lineage>
        <taxon>unclassified sequences</taxon>
        <taxon>metagenomes</taxon>
        <taxon>organismal metagenomes</taxon>
    </lineage>
</organism>
<proteinExistence type="predicted"/>
<reference evidence="3" key="1">
    <citation type="journal article" date="2020" name="Nature">
        <title>Giant virus diversity and host interactions through global metagenomics.</title>
        <authorList>
            <person name="Schulz F."/>
            <person name="Roux S."/>
            <person name="Paez-Espino D."/>
            <person name="Jungbluth S."/>
            <person name="Walsh D.A."/>
            <person name="Denef V.J."/>
            <person name="McMahon K.D."/>
            <person name="Konstantinidis K.T."/>
            <person name="Eloe-Fadrosh E.A."/>
            <person name="Kyrpides N.C."/>
            <person name="Woyke T."/>
        </authorList>
    </citation>
    <scope>NUCLEOTIDE SEQUENCE</scope>
    <source>
        <strain evidence="3">GVMAG-M-3300023174-60</strain>
    </source>
</reference>
<sequence>MNIDEFVKQLNSVINPAAPEQSPTVFSSVPPSTNTVAGPANVSETSGKKIKVLIVSTHINQVNGYSKVTFNILQQLAVLPWISLVHFGTQKLANGDLGRKYPTGVKVIDGTAMEKQKMAGFAFNELPSVIISEKPDIVLIYNDLSVICGYIEEIRKAIQNRFFGLWAYVDSTYKSQPQPLIDILNRDVERIFCFTKMWKDEIKSQGITRPVDVMNHGINTQMVRPIPKELARQSLGLPKDVFLFSSMNRNTPRKRLDLIVMSFVKLIVRFPMKPIFMLVVADKGDKGGYQLFEIFSRELKLAGANIDTFGNRLLITSSNTCYKDDDINLLYNCADVGVSCAEGEGWGLCSFEQMSVGIPQIVPEIGGYTEYCNTNNSIMVKPKMRHYIPQAHNTVTGEAQLVDVEDISKAMERYVFDEDLRKLHGKLAKEKISEYTWDKCCSTLIKRLKALQEEDD</sequence>
<dbReference type="SUPFAM" id="SSF53756">
    <property type="entry name" value="UDP-Glycosyltransferase/glycogen phosphorylase"/>
    <property type="match status" value="1"/>
</dbReference>
<dbReference type="PANTHER" id="PTHR46656">
    <property type="entry name" value="PUTATIVE-RELATED"/>
    <property type="match status" value="1"/>
</dbReference>
<dbReference type="PANTHER" id="PTHR46656:SF3">
    <property type="entry name" value="PUTATIVE-RELATED"/>
    <property type="match status" value="1"/>
</dbReference>
<feature type="compositionally biased region" description="Low complexity" evidence="1">
    <location>
        <begin position="22"/>
        <end position="36"/>
    </location>
</feature>
<dbReference type="GO" id="GO:0016757">
    <property type="term" value="F:glycosyltransferase activity"/>
    <property type="evidence" value="ECO:0007669"/>
    <property type="project" value="InterPro"/>
</dbReference>
<evidence type="ECO:0000256" key="1">
    <source>
        <dbReference type="SAM" id="MobiDB-lite"/>
    </source>
</evidence>
<dbReference type="EMBL" id="MN739677">
    <property type="protein sequence ID" value="QHT20449.1"/>
    <property type="molecule type" value="Genomic_DNA"/>
</dbReference>
<evidence type="ECO:0000259" key="2">
    <source>
        <dbReference type="Pfam" id="PF00534"/>
    </source>
</evidence>
<protein>
    <recommendedName>
        <fullName evidence="2">Glycosyl transferase family 1 domain-containing protein</fullName>
    </recommendedName>
</protein>
<feature type="region of interest" description="Disordered" evidence="1">
    <location>
        <begin position="19"/>
        <end position="41"/>
    </location>
</feature>
<evidence type="ECO:0000313" key="3">
    <source>
        <dbReference type="EMBL" id="QHT20449.1"/>
    </source>
</evidence>